<protein>
    <submittedName>
        <fullName evidence="1">Uncharacterized protein</fullName>
    </submittedName>
</protein>
<dbReference type="EMBL" id="AAFI02000006">
    <property type="protein sequence ID" value="EAL71745.1"/>
    <property type="molecule type" value="Genomic_DNA"/>
</dbReference>
<dbReference type="GeneID" id="8617910"/>
<gene>
    <name evidence="1" type="ORF">DDB_G0271230</name>
</gene>
<evidence type="ECO:0000313" key="2">
    <source>
        <dbReference type="Proteomes" id="UP000002195"/>
    </source>
</evidence>
<proteinExistence type="predicted"/>
<sequence length="44" mass="4902">MTTTTFFRARVIGTQITIITSNWCITTTSLFRTTISSTSITIIT</sequence>
<dbReference type="AlphaFoldDB" id="Q55B95"/>
<comment type="caution">
    <text evidence="1">The sequence shown here is derived from an EMBL/GenBank/DDBJ whole genome shotgun (WGS) entry which is preliminary data.</text>
</comment>
<name>Q55B95_DICDI</name>
<keyword evidence="2" id="KW-1185">Reference proteome</keyword>
<organism evidence="1 2">
    <name type="scientific">Dictyostelium discoideum</name>
    <name type="common">Social amoeba</name>
    <dbReference type="NCBI Taxonomy" id="44689"/>
    <lineage>
        <taxon>Eukaryota</taxon>
        <taxon>Amoebozoa</taxon>
        <taxon>Evosea</taxon>
        <taxon>Eumycetozoa</taxon>
        <taxon>Dictyostelia</taxon>
        <taxon>Dictyosteliales</taxon>
        <taxon>Dictyosteliaceae</taxon>
        <taxon>Dictyostelium</taxon>
    </lineage>
</organism>
<reference evidence="1 2" key="1">
    <citation type="journal article" date="2005" name="Nature">
        <title>The genome of the social amoeba Dictyostelium discoideum.</title>
        <authorList>
            <consortium name="The Dictyostelium discoideum Sequencing Consortium"/>
            <person name="Eichinger L."/>
            <person name="Pachebat J.A."/>
            <person name="Glockner G."/>
            <person name="Rajandream M.A."/>
            <person name="Sucgang R."/>
            <person name="Berriman M."/>
            <person name="Song J."/>
            <person name="Olsen R."/>
            <person name="Szafranski K."/>
            <person name="Xu Q."/>
            <person name="Tunggal B."/>
            <person name="Kummerfeld S."/>
            <person name="Madera M."/>
            <person name="Konfortov B.A."/>
            <person name="Rivero F."/>
            <person name="Bankier A.T."/>
            <person name="Lehmann R."/>
            <person name="Hamlin N."/>
            <person name="Davies R."/>
            <person name="Gaudet P."/>
            <person name="Fey P."/>
            <person name="Pilcher K."/>
            <person name="Chen G."/>
            <person name="Saunders D."/>
            <person name="Sodergren E."/>
            <person name="Davis P."/>
            <person name="Kerhornou A."/>
            <person name="Nie X."/>
            <person name="Hall N."/>
            <person name="Anjard C."/>
            <person name="Hemphill L."/>
            <person name="Bason N."/>
            <person name="Farbrother P."/>
            <person name="Desany B."/>
            <person name="Just E."/>
            <person name="Morio T."/>
            <person name="Rost R."/>
            <person name="Churcher C."/>
            <person name="Cooper J."/>
            <person name="Haydock S."/>
            <person name="van Driessche N."/>
            <person name="Cronin A."/>
            <person name="Goodhead I."/>
            <person name="Muzny D."/>
            <person name="Mourier T."/>
            <person name="Pain A."/>
            <person name="Lu M."/>
            <person name="Harper D."/>
            <person name="Lindsay R."/>
            <person name="Hauser H."/>
            <person name="James K."/>
            <person name="Quiles M."/>
            <person name="Madan Babu M."/>
            <person name="Saito T."/>
            <person name="Buchrieser C."/>
            <person name="Wardroper A."/>
            <person name="Felder M."/>
            <person name="Thangavelu M."/>
            <person name="Johnson D."/>
            <person name="Knights A."/>
            <person name="Loulseged H."/>
            <person name="Mungall K."/>
            <person name="Oliver K."/>
            <person name="Price C."/>
            <person name="Quail M.A."/>
            <person name="Urushihara H."/>
            <person name="Hernandez J."/>
            <person name="Rabbinowitsch E."/>
            <person name="Steffen D."/>
            <person name="Sanders M."/>
            <person name="Ma J."/>
            <person name="Kohara Y."/>
            <person name="Sharp S."/>
            <person name="Simmonds M."/>
            <person name="Spiegler S."/>
            <person name="Tivey A."/>
            <person name="Sugano S."/>
            <person name="White B."/>
            <person name="Walker D."/>
            <person name="Woodward J."/>
            <person name="Winckler T."/>
            <person name="Tanaka Y."/>
            <person name="Shaulsky G."/>
            <person name="Schleicher M."/>
            <person name="Weinstock G."/>
            <person name="Rosenthal A."/>
            <person name="Cox E.C."/>
            <person name="Chisholm R.L."/>
            <person name="Gibbs R."/>
            <person name="Loomis W.F."/>
            <person name="Platzer M."/>
            <person name="Kay R.R."/>
            <person name="Williams J."/>
            <person name="Dear P.H."/>
            <person name="Noegel A.A."/>
            <person name="Barrell B."/>
            <person name="Kuspa A."/>
        </authorList>
    </citation>
    <scope>NUCLEOTIDE SEQUENCE [LARGE SCALE GENOMIC DNA]</scope>
    <source>
        <strain evidence="1 2">AX4</strain>
    </source>
</reference>
<dbReference type="Proteomes" id="UP000002195">
    <property type="component" value="Unassembled WGS sequence"/>
</dbReference>
<accession>Q55B95</accession>
<dbReference type="RefSeq" id="XP_645717.1">
    <property type="nucleotide sequence ID" value="XM_640625.1"/>
</dbReference>
<dbReference type="InParanoid" id="Q55B95"/>
<dbReference type="KEGG" id="ddi:DDB_G0271230"/>
<evidence type="ECO:0000313" key="1">
    <source>
        <dbReference type="EMBL" id="EAL71745.1"/>
    </source>
</evidence>
<dbReference type="PaxDb" id="44689-DDB0202792"/>
<dbReference type="HOGENOM" id="CLU_3225705_0_0_1"/>